<name>A0AAD5ICV2_ACENE</name>
<proteinExistence type="predicted"/>
<reference evidence="3" key="1">
    <citation type="journal article" date="2022" name="Plant J.">
        <title>Strategies of tolerance reflected in two North American maple genomes.</title>
        <authorList>
            <person name="McEvoy S.L."/>
            <person name="Sezen U.U."/>
            <person name="Trouern-Trend A."/>
            <person name="McMahon S.M."/>
            <person name="Schaberg P.G."/>
            <person name="Yang J."/>
            <person name="Wegrzyn J.L."/>
            <person name="Swenson N.G."/>
        </authorList>
    </citation>
    <scope>NUCLEOTIDE SEQUENCE</scope>
    <source>
        <strain evidence="3">91603</strain>
    </source>
</reference>
<comment type="caution">
    <text evidence="3">The sequence shown here is derived from an EMBL/GenBank/DDBJ whole genome shotgun (WGS) entry which is preliminary data.</text>
</comment>
<dbReference type="GO" id="GO:0016491">
    <property type="term" value="F:oxidoreductase activity"/>
    <property type="evidence" value="ECO:0007669"/>
    <property type="project" value="UniProtKB-KW"/>
</dbReference>
<evidence type="ECO:0000259" key="2">
    <source>
        <dbReference type="Pfam" id="PF02668"/>
    </source>
</evidence>
<feature type="domain" description="TauD/TfdA-like" evidence="2">
    <location>
        <begin position="40"/>
        <end position="308"/>
    </location>
</feature>
<organism evidence="3 4">
    <name type="scientific">Acer negundo</name>
    <name type="common">Box elder</name>
    <dbReference type="NCBI Taxonomy" id="4023"/>
    <lineage>
        <taxon>Eukaryota</taxon>
        <taxon>Viridiplantae</taxon>
        <taxon>Streptophyta</taxon>
        <taxon>Embryophyta</taxon>
        <taxon>Tracheophyta</taxon>
        <taxon>Spermatophyta</taxon>
        <taxon>Magnoliopsida</taxon>
        <taxon>eudicotyledons</taxon>
        <taxon>Gunneridae</taxon>
        <taxon>Pentapetalae</taxon>
        <taxon>rosids</taxon>
        <taxon>malvids</taxon>
        <taxon>Sapindales</taxon>
        <taxon>Sapindaceae</taxon>
        <taxon>Hippocastanoideae</taxon>
        <taxon>Acereae</taxon>
        <taxon>Acer</taxon>
    </lineage>
</organism>
<dbReference type="InterPro" id="IPR003819">
    <property type="entry name" value="TauD/TfdA-like"/>
</dbReference>
<dbReference type="Gene3D" id="3.60.130.10">
    <property type="entry name" value="Clavaminate synthase-like"/>
    <property type="match status" value="3"/>
</dbReference>
<dbReference type="FunFam" id="3.60.130.10:FF:000006">
    <property type="entry name" value="Clavaminate synthase-like protein At3g21360"/>
    <property type="match status" value="1"/>
</dbReference>
<dbReference type="PANTHER" id="PTHR10696:SF21">
    <property type="entry name" value="TAUD_TFDA-LIKE DOMAIN-CONTAINING PROTEIN"/>
    <property type="match status" value="1"/>
</dbReference>
<keyword evidence="1" id="KW-0560">Oxidoreductase</keyword>
<dbReference type="Pfam" id="PF02668">
    <property type="entry name" value="TauD"/>
    <property type="match status" value="2"/>
</dbReference>
<dbReference type="EMBL" id="JAJSOW010000106">
    <property type="protein sequence ID" value="KAI9159847.1"/>
    <property type="molecule type" value="Genomic_DNA"/>
</dbReference>
<dbReference type="SUPFAM" id="SSF51197">
    <property type="entry name" value="Clavaminate synthase-like"/>
    <property type="match status" value="2"/>
</dbReference>
<dbReference type="InterPro" id="IPR042098">
    <property type="entry name" value="TauD-like_sf"/>
</dbReference>
<accession>A0AAD5ICV2</accession>
<keyword evidence="4" id="KW-1185">Reference proteome</keyword>
<evidence type="ECO:0000256" key="1">
    <source>
        <dbReference type="ARBA" id="ARBA00023002"/>
    </source>
</evidence>
<dbReference type="PANTHER" id="PTHR10696">
    <property type="entry name" value="GAMMA-BUTYROBETAINE HYDROXYLASE-RELATED"/>
    <property type="match status" value="1"/>
</dbReference>
<dbReference type="Proteomes" id="UP001064489">
    <property type="component" value="Chromosome 2"/>
</dbReference>
<gene>
    <name evidence="3" type="ORF">LWI28_002469</name>
</gene>
<feature type="domain" description="TauD/TfdA-like" evidence="2">
    <location>
        <begin position="325"/>
        <end position="412"/>
    </location>
</feature>
<sequence>MADHFTEIQIPQQKHYNSIPFPSVLSPNPTTTAVPCSVSHLIEAIKTQKPYLDSLLLKTGAVIFRGFDVKTPEDFNDVVEAFGYEELSYVGGTAPRSNVVDRVFTANESPPDQHIGFHHEMAMAPEPPSKLFFFCQVAPTSGGETPIILSHIVYERMRQKFPEFVEKLEKHGLIYTYLLGEDDDLSYPGGRGWKSTFSTSDKSIAEERATKMDIKLEWMEDGGVKRITGPLPVIRYDKSRQRKIWFTNMVGWEVAGNAPFKTITFGDGKPLPADICFECLKIFEEECIAIPWKKGDVLLIDNWAVLHALLSPNPTITTTAAAADSCSVSHLTEAIKSQKPYLDSLLLKTGAVIIRGFDVKTAEDFNAVVEAFGYEELSYVGGTAPRTNVVGHVFTANSSPPDQHIGFHHEMAQRYPEFVEILEEHGLIYSVLLGEDDDRSYIGGRSWKSVFSTGDKSVAEERATKMGMRLEWMEDGGQGRLQIFWSPIQLMTLTKIRTPVDEERGQQF</sequence>
<dbReference type="AlphaFoldDB" id="A0AAD5ICV2"/>
<protein>
    <recommendedName>
        <fullName evidence="2">TauD/TfdA-like domain-containing protein</fullName>
    </recommendedName>
</protein>
<evidence type="ECO:0000313" key="4">
    <source>
        <dbReference type="Proteomes" id="UP001064489"/>
    </source>
</evidence>
<evidence type="ECO:0000313" key="3">
    <source>
        <dbReference type="EMBL" id="KAI9159847.1"/>
    </source>
</evidence>
<reference evidence="3" key="2">
    <citation type="submission" date="2023-02" db="EMBL/GenBank/DDBJ databases">
        <authorList>
            <person name="Swenson N.G."/>
            <person name="Wegrzyn J.L."/>
            <person name="Mcevoy S.L."/>
        </authorList>
    </citation>
    <scope>NUCLEOTIDE SEQUENCE</scope>
    <source>
        <strain evidence="3">91603</strain>
        <tissue evidence="3">Leaf</tissue>
    </source>
</reference>
<dbReference type="InterPro" id="IPR050411">
    <property type="entry name" value="AlphaKG_dependent_hydroxylases"/>
</dbReference>